<accession>A0ABN9XHM8</accession>
<reference evidence="2" key="1">
    <citation type="submission" date="2023-10" db="EMBL/GenBank/DDBJ databases">
        <authorList>
            <person name="Chen Y."/>
            <person name="Shah S."/>
            <person name="Dougan E. K."/>
            <person name="Thang M."/>
            <person name="Chan C."/>
        </authorList>
    </citation>
    <scope>NUCLEOTIDE SEQUENCE [LARGE SCALE GENOMIC DNA]</scope>
</reference>
<evidence type="ECO:0000313" key="2">
    <source>
        <dbReference type="EMBL" id="CAK0899243.1"/>
    </source>
</evidence>
<feature type="non-terminal residue" evidence="2">
    <location>
        <position position="105"/>
    </location>
</feature>
<evidence type="ECO:0000313" key="3">
    <source>
        <dbReference type="Proteomes" id="UP001189429"/>
    </source>
</evidence>
<organism evidence="2 3">
    <name type="scientific">Prorocentrum cordatum</name>
    <dbReference type="NCBI Taxonomy" id="2364126"/>
    <lineage>
        <taxon>Eukaryota</taxon>
        <taxon>Sar</taxon>
        <taxon>Alveolata</taxon>
        <taxon>Dinophyceae</taxon>
        <taxon>Prorocentrales</taxon>
        <taxon>Prorocentraceae</taxon>
        <taxon>Prorocentrum</taxon>
    </lineage>
</organism>
<dbReference type="EMBL" id="CAUYUJ010020571">
    <property type="protein sequence ID" value="CAK0899243.1"/>
    <property type="molecule type" value="Genomic_DNA"/>
</dbReference>
<feature type="region of interest" description="Disordered" evidence="1">
    <location>
        <begin position="51"/>
        <end position="80"/>
    </location>
</feature>
<dbReference type="Proteomes" id="UP001189429">
    <property type="component" value="Unassembled WGS sequence"/>
</dbReference>
<gene>
    <name evidence="2" type="ORF">PCOR1329_LOCUS76808</name>
</gene>
<evidence type="ECO:0000256" key="1">
    <source>
        <dbReference type="SAM" id="MobiDB-lite"/>
    </source>
</evidence>
<protein>
    <submittedName>
        <fullName evidence="2">Uncharacterized protein</fullName>
    </submittedName>
</protein>
<proteinExistence type="predicted"/>
<keyword evidence="3" id="KW-1185">Reference proteome</keyword>
<sequence>MDSKFILLGPVVDDARDRPWLRDAAATATLTAAITEVVCEVKNGVFGCLGHPRKQHGHGQDEETRQLRRNTLGEGPAPGKVSVKQAVRLRDWGWGGAVPPRCCSW</sequence>
<name>A0ABN9XHM8_9DINO</name>
<comment type="caution">
    <text evidence="2">The sequence shown here is derived from an EMBL/GenBank/DDBJ whole genome shotgun (WGS) entry which is preliminary data.</text>
</comment>